<proteinExistence type="predicted"/>
<dbReference type="OrthoDB" id="3642826at2759"/>
<sequence>MYLNHPLLAVGFASSAAGAVFRRAPYSNVTLGTTLHASASTLAAILPGTLLQSVSTFGTGSSSEYGILQPTDPASIGSQISSVLQPNGTSSDAYNTTLSQTQSPPLATSRIGPSSINDTATQQNHISNATCTINIPSASVDYWFAPTYSHVVGIMTTEASNFSNMNSYTLVPYTTTFDVSSALSSDFVCSYSTSYYAEWDFTLTMCEEYTVRPNAATTSVAYRSAAYSPFPSGGVIPTSDAGLYDLYYPDTFPSATATVTLGPNTTIVQTSATPFVYFTAYEIASGHITETVQLHSPQAYPYWLKGIEEKPTIVGPIPDGFLEQIPQSACDAGQLQAVVTVLIIVDLYYQNWPGMAPQLIHAESSVLGFDDLPIVVNNWGTGTSKPIPLTVADWNLSDINGEPTTTAKPNNRPGSIPTTQVRGGNNNNNNAVNPPESTRVTVGFVGTKAVVVGPSSEVIVGSQTLRAGGSPVTVGDGTLVSLAPSATAIVVDGRTSRLPQAGQSRPPPVLTIGSTTLTPNAATQFFVGPGRTLSPGGVATIDGTVVSLAPSASFIVIGGSTQALPESLPVPGSPPQFVIGSSTITAQVTQDRSNNPNGQNNHMPSPTFVVSGQTLAPGAPAITVSGTTLSLAAAGSVLVVNGASSTIQSPAFPNITPPVLTIGNSVFSALDSPRNSFVIAGQTLVPGGSAITASGTTLSLASLASLLVVDGVTSVIPDPAALTINVGNEVFAPISAPSGPSFVVGDQSLIPGGPAITVSGTTLSLAPFASFIIVDGTTSSLVTPSLQFGNPPVITIGGDVISALPEPPGPIFVVDGQTLVPGGSEITVSGTTLSLAQSASLVVINGVTSVLATPAAPLITAPPLTIGHATFRPLPGTGTAYLIGSILLTAGGSIVVSGTTISLAHGATALAINGKTSFISPGIQPIITNPPLLTIGSQTYTARSGSGTTFIIGDQTLTPGGTITIDGTTISLALGATELIYGSSGRTTKSALFPATTTRLQSVTSSAAASVGGSRPNGEAIATGKKEGTASHSTYGRSMVSAVVVVLYSYFA</sequence>
<accession>A0A4Q4PWI9</accession>
<dbReference type="EMBL" id="PEJP01000109">
    <property type="protein sequence ID" value="RYO24386.1"/>
    <property type="molecule type" value="Genomic_DNA"/>
</dbReference>
<protein>
    <submittedName>
        <fullName evidence="2">Uncharacterized protein</fullName>
    </submittedName>
</protein>
<evidence type="ECO:0000256" key="1">
    <source>
        <dbReference type="SAM" id="MobiDB-lite"/>
    </source>
</evidence>
<reference evidence="3" key="1">
    <citation type="journal article" date="2019" name="bioRxiv">
        <title>Genomics, evolutionary history and diagnostics of the Alternaria alternata species group including apple and Asian pear pathotypes.</title>
        <authorList>
            <person name="Armitage A.D."/>
            <person name="Cockerton H.M."/>
            <person name="Sreenivasaprasad S."/>
            <person name="Woodhall J.W."/>
            <person name="Lane C.R."/>
            <person name="Harrison R.J."/>
            <person name="Clarkson J.P."/>
        </authorList>
    </citation>
    <scope>NUCLEOTIDE SEQUENCE [LARGE SCALE GENOMIC DNA]</scope>
    <source>
        <strain evidence="3">RGR 97.0016</strain>
    </source>
</reference>
<feature type="region of interest" description="Disordered" evidence="1">
    <location>
        <begin position="1006"/>
        <end position="1032"/>
    </location>
</feature>
<dbReference type="Proteomes" id="UP000293823">
    <property type="component" value="Unassembled WGS sequence"/>
</dbReference>
<feature type="compositionally biased region" description="Polar residues" evidence="1">
    <location>
        <begin position="402"/>
        <end position="424"/>
    </location>
</feature>
<keyword evidence="3" id="KW-1185">Reference proteome</keyword>
<evidence type="ECO:0000313" key="3">
    <source>
        <dbReference type="Proteomes" id="UP000293823"/>
    </source>
</evidence>
<dbReference type="AlphaFoldDB" id="A0A4Q4PWI9"/>
<organism evidence="2 3">
    <name type="scientific">Alternaria arborescens</name>
    <dbReference type="NCBI Taxonomy" id="156630"/>
    <lineage>
        <taxon>Eukaryota</taxon>
        <taxon>Fungi</taxon>
        <taxon>Dikarya</taxon>
        <taxon>Ascomycota</taxon>
        <taxon>Pezizomycotina</taxon>
        <taxon>Dothideomycetes</taxon>
        <taxon>Pleosporomycetidae</taxon>
        <taxon>Pleosporales</taxon>
        <taxon>Pleosporineae</taxon>
        <taxon>Pleosporaceae</taxon>
        <taxon>Alternaria</taxon>
        <taxon>Alternaria sect. Alternaria</taxon>
    </lineage>
</organism>
<evidence type="ECO:0000313" key="2">
    <source>
        <dbReference type="EMBL" id="RYO24386.1"/>
    </source>
</evidence>
<name>A0A4Q4PWI9_9PLEO</name>
<feature type="region of interest" description="Disordered" evidence="1">
    <location>
        <begin position="91"/>
        <end position="110"/>
    </location>
</feature>
<feature type="region of interest" description="Disordered" evidence="1">
    <location>
        <begin position="401"/>
        <end position="438"/>
    </location>
</feature>
<gene>
    <name evidence="2" type="ORF">AA0113_g12595</name>
</gene>
<comment type="caution">
    <text evidence="2">The sequence shown here is derived from an EMBL/GenBank/DDBJ whole genome shotgun (WGS) entry which is preliminary data.</text>
</comment>